<dbReference type="InterPro" id="IPR040429">
    <property type="entry name" value="C11orf97-like"/>
</dbReference>
<accession>A0AAV3AZJ8</accession>
<gene>
    <name evidence="2" type="ORF">GDO54_000262</name>
</gene>
<dbReference type="PANTHER" id="PTHR38326">
    <property type="entry name" value="CHROMOSOME 11 OPEN READING FRAME 97"/>
    <property type="match status" value="1"/>
</dbReference>
<name>A0AAV3AZJ8_PYXAD</name>
<evidence type="ECO:0000313" key="2">
    <source>
        <dbReference type="EMBL" id="DBA32472.1"/>
    </source>
</evidence>
<feature type="region of interest" description="Disordered" evidence="1">
    <location>
        <begin position="174"/>
        <end position="208"/>
    </location>
</feature>
<dbReference type="AlphaFoldDB" id="A0AAV3AZJ8"/>
<organism evidence="2 3">
    <name type="scientific">Pyxicephalus adspersus</name>
    <name type="common">African bullfrog</name>
    <dbReference type="NCBI Taxonomy" id="30357"/>
    <lineage>
        <taxon>Eukaryota</taxon>
        <taxon>Metazoa</taxon>
        <taxon>Chordata</taxon>
        <taxon>Craniata</taxon>
        <taxon>Vertebrata</taxon>
        <taxon>Euteleostomi</taxon>
        <taxon>Amphibia</taxon>
        <taxon>Batrachia</taxon>
        <taxon>Anura</taxon>
        <taxon>Neobatrachia</taxon>
        <taxon>Ranoidea</taxon>
        <taxon>Pyxicephalidae</taxon>
        <taxon>Pyxicephalinae</taxon>
        <taxon>Pyxicephalus</taxon>
    </lineage>
</organism>
<evidence type="ECO:0000256" key="1">
    <source>
        <dbReference type="SAM" id="MobiDB-lite"/>
    </source>
</evidence>
<reference evidence="2" key="1">
    <citation type="thesis" date="2020" institute="ProQuest LLC" country="789 East Eisenhower Parkway, Ann Arbor, MI, USA">
        <title>Comparative Genomics and Chromosome Evolution.</title>
        <authorList>
            <person name="Mudd A.B."/>
        </authorList>
    </citation>
    <scope>NUCLEOTIDE SEQUENCE</scope>
    <source>
        <strain evidence="2">1538</strain>
        <tissue evidence="2">Blood</tissue>
    </source>
</reference>
<dbReference type="EMBL" id="DYDO01000001">
    <property type="protein sequence ID" value="DBA32472.1"/>
    <property type="molecule type" value="Genomic_DNA"/>
</dbReference>
<dbReference type="Proteomes" id="UP001181693">
    <property type="component" value="Unassembled WGS sequence"/>
</dbReference>
<feature type="compositionally biased region" description="Basic and acidic residues" evidence="1">
    <location>
        <begin position="198"/>
        <end position="208"/>
    </location>
</feature>
<dbReference type="GO" id="GO:0097546">
    <property type="term" value="C:ciliary base"/>
    <property type="evidence" value="ECO:0007669"/>
    <property type="project" value="TreeGrafter"/>
</dbReference>
<evidence type="ECO:0000313" key="3">
    <source>
        <dbReference type="Proteomes" id="UP001181693"/>
    </source>
</evidence>
<proteinExistence type="predicted"/>
<dbReference type="PANTHER" id="PTHR38326:SF1">
    <property type="entry name" value="CHROMOSOME 11 OPEN READING FRAME 97"/>
    <property type="match status" value="1"/>
</dbReference>
<keyword evidence="3" id="KW-1185">Reference proteome</keyword>
<comment type="caution">
    <text evidence="2">The sequence shown here is derived from an EMBL/GenBank/DDBJ whole genome shotgun (WGS) entry which is preliminary data.</text>
</comment>
<protein>
    <submittedName>
        <fullName evidence="2">Uncharacterized protein</fullName>
    </submittedName>
</protein>
<sequence length="208" mass="23990">MTLCQVSAPPSFVASVYGNSSDLILWHSRRSNRSIIPHIKILLIRSVMRRQPRSRIHGNNVTLWNVTSDEEIVNEQEEVETSTLDDVPLRKRFFYVGTPKRIQEITEEERFLQKDEIQVPAVMQLDRILKSEKTMRSFNPAALPRNSFLTQPDNYSRHRGIGGPTRVSYDVTSLQKKDGANSMRWPQKPLTNQPRACISRDPEDVPHL</sequence>